<accession>A0A5N6BIJ6</accession>
<dbReference type="RefSeq" id="WP_139579567.1">
    <property type="nucleotide sequence ID" value="NZ_VDMA02000025.1"/>
</dbReference>
<reference evidence="3 4" key="1">
    <citation type="submission" date="2019-10" db="EMBL/GenBank/DDBJ databases">
        <title>Nonomuraea sp. nov., isolated from Phyllanthus amarus.</title>
        <authorList>
            <person name="Klykleung N."/>
            <person name="Tanasupawat S."/>
        </authorList>
    </citation>
    <scope>NUCLEOTIDE SEQUENCE [LARGE SCALE GENOMIC DNA]</scope>
    <source>
        <strain evidence="3 4">CR1-09</strain>
    </source>
</reference>
<dbReference type="Pfam" id="PF08327">
    <property type="entry name" value="AHSA1"/>
    <property type="match status" value="1"/>
</dbReference>
<dbReference type="InterPro" id="IPR023393">
    <property type="entry name" value="START-like_dom_sf"/>
</dbReference>
<evidence type="ECO:0000313" key="3">
    <source>
        <dbReference type="EMBL" id="KAB8180028.1"/>
    </source>
</evidence>
<dbReference type="AlphaFoldDB" id="A0A5N6BIJ6"/>
<evidence type="ECO:0000256" key="1">
    <source>
        <dbReference type="ARBA" id="ARBA00006817"/>
    </source>
</evidence>
<dbReference type="Proteomes" id="UP000313066">
    <property type="component" value="Unassembled WGS sequence"/>
</dbReference>
<evidence type="ECO:0000259" key="2">
    <source>
        <dbReference type="Pfam" id="PF08327"/>
    </source>
</evidence>
<name>A0A5N6BIJ6_9ACTN</name>
<dbReference type="SUPFAM" id="SSF55961">
    <property type="entry name" value="Bet v1-like"/>
    <property type="match status" value="1"/>
</dbReference>
<evidence type="ECO:0000313" key="4">
    <source>
        <dbReference type="Proteomes" id="UP000313066"/>
    </source>
</evidence>
<gene>
    <name evidence="3" type="ORF">FH610_035240</name>
</gene>
<proteinExistence type="inferred from homology"/>
<comment type="similarity">
    <text evidence="1">Belongs to the AHA1 family.</text>
</comment>
<organism evidence="3 4">
    <name type="scientific">Microbispora catharanthi</name>
    <dbReference type="NCBI Taxonomy" id="1712871"/>
    <lineage>
        <taxon>Bacteria</taxon>
        <taxon>Bacillati</taxon>
        <taxon>Actinomycetota</taxon>
        <taxon>Actinomycetes</taxon>
        <taxon>Streptosporangiales</taxon>
        <taxon>Streptosporangiaceae</taxon>
        <taxon>Microbispora</taxon>
    </lineage>
</organism>
<dbReference type="CDD" id="cd07814">
    <property type="entry name" value="SRPBCC_CalC_Aha1-like"/>
    <property type="match status" value="1"/>
</dbReference>
<dbReference type="Gene3D" id="3.30.530.20">
    <property type="match status" value="1"/>
</dbReference>
<comment type="caution">
    <text evidence="3">The sequence shown here is derived from an EMBL/GenBank/DDBJ whole genome shotgun (WGS) entry which is preliminary data.</text>
</comment>
<protein>
    <recommendedName>
        <fullName evidence="2">Activator of Hsp90 ATPase homologue 1/2-like C-terminal domain-containing protein</fullName>
    </recommendedName>
</protein>
<feature type="domain" description="Activator of Hsp90 ATPase homologue 1/2-like C-terminal" evidence="2">
    <location>
        <begin position="18"/>
        <end position="156"/>
    </location>
</feature>
<keyword evidence="4" id="KW-1185">Reference proteome</keyword>
<dbReference type="InterPro" id="IPR013538">
    <property type="entry name" value="ASHA1/2-like_C"/>
</dbReference>
<sequence length="158" mass="17531">MIADSATHPAIRRERTLAAPPHTVYRAWLDPDVLRLWLAPGDLECVRAEVDERVGGRYRIWQASSDRPIGGFDAQLLELVPDRRIVWRWGFVGPHREAGPMFDSLLTVELSETAGGGTHMTLLHERLDALAAALPHVAEQIGGGWDGVLDRLTVAVKR</sequence>
<dbReference type="EMBL" id="VDMA02000025">
    <property type="protein sequence ID" value="KAB8180028.1"/>
    <property type="molecule type" value="Genomic_DNA"/>
</dbReference>